<name>A0ABV2C901_9BURK</name>
<dbReference type="CDD" id="cd02440">
    <property type="entry name" value="AdoMet_MTases"/>
    <property type="match status" value="1"/>
</dbReference>
<dbReference type="Proteomes" id="UP001548587">
    <property type="component" value="Unassembled WGS sequence"/>
</dbReference>
<dbReference type="GO" id="GO:0032259">
    <property type="term" value="P:methylation"/>
    <property type="evidence" value="ECO:0007669"/>
    <property type="project" value="UniProtKB-KW"/>
</dbReference>
<evidence type="ECO:0000313" key="2">
    <source>
        <dbReference type="EMBL" id="MET1475580.1"/>
    </source>
</evidence>
<dbReference type="GO" id="GO:0008168">
    <property type="term" value="F:methyltransferase activity"/>
    <property type="evidence" value="ECO:0007669"/>
    <property type="project" value="UniProtKB-KW"/>
</dbReference>
<dbReference type="Gene3D" id="3.40.50.150">
    <property type="entry name" value="Vaccinia Virus protein VP39"/>
    <property type="match status" value="1"/>
</dbReference>
<keyword evidence="2" id="KW-0808">Transferase</keyword>
<dbReference type="EMBL" id="JBEWCH010000008">
    <property type="protein sequence ID" value="MET1475580.1"/>
    <property type="molecule type" value="Genomic_DNA"/>
</dbReference>
<dbReference type="RefSeq" id="WP_245170265.1">
    <property type="nucleotide sequence ID" value="NZ_JBEWCH010000008.1"/>
</dbReference>
<evidence type="ECO:0000313" key="3">
    <source>
        <dbReference type="Proteomes" id="UP001548587"/>
    </source>
</evidence>
<comment type="caution">
    <text evidence="2">The sequence shown here is derived from an EMBL/GenBank/DDBJ whole genome shotgun (WGS) entry which is preliminary data.</text>
</comment>
<keyword evidence="2" id="KW-0489">Methyltransferase</keyword>
<keyword evidence="3" id="KW-1185">Reference proteome</keyword>
<feature type="region of interest" description="Disordered" evidence="1">
    <location>
        <begin position="1"/>
        <end position="23"/>
    </location>
</feature>
<reference evidence="2 3" key="1">
    <citation type="submission" date="2024-06" db="EMBL/GenBank/DDBJ databases">
        <title>Burkholderia sola in Mexico.</title>
        <authorList>
            <person name="Estrada P."/>
        </authorList>
    </citation>
    <scope>NUCLEOTIDE SEQUENCE [LARGE SCALE GENOMIC DNA]</scope>
    <source>
        <strain evidence="2 3">CpTa8-5</strain>
    </source>
</reference>
<organism evidence="2 3">
    <name type="scientific">Burkholderia sola</name>
    <dbReference type="NCBI Taxonomy" id="2843302"/>
    <lineage>
        <taxon>Bacteria</taxon>
        <taxon>Pseudomonadati</taxon>
        <taxon>Pseudomonadota</taxon>
        <taxon>Betaproteobacteria</taxon>
        <taxon>Burkholderiales</taxon>
        <taxon>Burkholderiaceae</taxon>
        <taxon>Burkholderia</taxon>
        <taxon>Burkholderia cepacia complex</taxon>
    </lineage>
</organism>
<dbReference type="InterPro" id="IPR029063">
    <property type="entry name" value="SAM-dependent_MTases_sf"/>
</dbReference>
<accession>A0ABV2C901</accession>
<proteinExistence type="predicted"/>
<gene>
    <name evidence="2" type="ORF">ABXL37_15090</name>
</gene>
<dbReference type="SUPFAM" id="SSF53335">
    <property type="entry name" value="S-adenosyl-L-methionine-dependent methyltransferases"/>
    <property type="match status" value="1"/>
</dbReference>
<protein>
    <submittedName>
        <fullName evidence="2">Class I SAM-dependent methyltransferase</fullName>
    </submittedName>
</protein>
<evidence type="ECO:0000256" key="1">
    <source>
        <dbReference type="SAM" id="MobiDB-lite"/>
    </source>
</evidence>
<sequence>MSPPSGFRRGSGKHRLSASAAKNVRRQGVRPGFELIPHARRSTMTSSGIEDGAEQYLESAPMIRMASYFHSLATGATQVPKQSVASRIRHLLRDPDVLAYHDLMVAEAGPLFTHFLASVPAILEEMSRVGVALTRYSERRRQHADQHFEFYEVDAFDGTNGRTLAKRSNGLIRTFTNSPNPANETTFNRFANHDFSAFHPQAFAHVTPRLFREHARLDRFSGTFDYIYETAAFQFYGVDRADQIRHVARLLKPNGLIFFLEKLNCDSLDEYDKRERVKDELHKRHYFSREEIDWKRNQMLSQMQNGQVTFDTLVASIHEQFEHVYLLWNGTNFHEFVASNNARSIEAFVSLLGEPCIEPVFCFEHPVPRRVAGPRGDAT</sequence>